<keyword evidence="8" id="KW-0963">Cytoplasm</keyword>
<comment type="similarity">
    <text evidence="8">Belongs to the acyl carrier protein (ACP) family.</text>
</comment>
<dbReference type="PROSITE" id="PS50075">
    <property type="entry name" value="CARRIER"/>
    <property type="match status" value="1"/>
</dbReference>
<dbReference type="HAMAP" id="MF_01217">
    <property type="entry name" value="Acyl_carrier"/>
    <property type="match status" value="1"/>
</dbReference>
<proteinExistence type="inferred from homology"/>
<dbReference type="Proteomes" id="UP000050482">
    <property type="component" value="Unassembled WGS sequence"/>
</dbReference>
<evidence type="ECO:0000313" key="12">
    <source>
        <dbReference type="EMBL" id="KPV40530.1"/>
    </source>
</evidence>
<dbReference type="GO" id="GO:0016020">
    <property type="term" value="C:membrane"/>
    <property type="evidence" value="ECO:0007669"/>
    <property type="project" value="GOC"/>
</dbReference>
<dbReference type="NCBIfam" id="NF002148">
    <property type="entry name" value="PRK00982.1-2"/>
    <property type="match status" value="1"/>
</dbReference>
<dbReference type="GO" id="GO:0009245">
    <property type="term" value="P:lipid A biosynthetic process"/>
    <property type="evidence" value="ECO:0007669"/>
    <property type="project" value="TreeGrafter"/>
</dbReference>
<dbReference type="NCBIfam" id="TIGR00517">
    <property type="entry name" value="acyl_carrier"/>
    <property type="match status" value="1"/>
</dbReference>
<dbReference type="OrthoDB" id="9804551at2"/>
<evidence type="ECO:0000256" key="2">
    <source>
        <dbReference type="ARBA" id="ARBA00022450"/>
    </source>
</evidence>
<organism evidence="12 13">
    <name type="scientific">Alicyclobacillus ferrooxydans</name>
    <dbReference type="NCBI Taxonomy" id="471514"/>
    <lineage>
        <taxon>Bacteria</taxon>
        <taxon>Bacillati</taxon>
        <taxon>Bacillota</taxon>
        <taxon>Bacilli</taxon>
        <taxon>Bacillales</taxon>
        <taxon>Alicyclobacillaceae</taxon>
        <taxon>Alicyclobacillus</taxon>
    </lineage>
</organism>
<dbReference type="GO" id="GO:0000036">
    <property type="term" value="F:acyl carrier activity"/>
    <property type="evidence" value="ECO:0007669"/>
    <property type="project" value="UniProtKB-UniRule"/>
</dbReference>
<dbReference type="SMART" id="SM00823">
    <property type="entry name" value="PKS_PP"/>
    <property type="match status" value="1"/>
</dbReference>
<dbReference type="STRING" id="471514.AN477_21825"/>
<evidence type="ECO:0000256" key="4">
    <source>
        <dbReference type="ARBA" id="ARBA00022553"/>
    </source>
</evidence>
<keyword evidence="2 8" id="KW-0596">Phosphopantetheine</keyword>
<evidence type="ECO:0000256" key="7">
    <source>
        <dbReference type="ARBA" id="ARBA00023160"/>
    </source>
</evidence>
<evidence type="ECO:0000256" key="9">
    <source>
        <dbReference type="NCBIfam" id="TIGR00517"/>
    </source>
</evidence>
<keyword evidence="6 8" id="KW-0443">Lipid metabolism</keyword>
<dbReference type="InterPro" id="IPR036736">
    <property type="entry name" value="ACP-like_sf"/>
</dbReference>
<sequence>MANPLTKEQIAERVRNVVVNYLQVTAESVTPDSHFVDDLGADSLDLTELAVAFEDEFDLEIPDADFGQLATVAGVVAYLDKRLH</sequence>
<dbReference type="InterPro" id="IPR006162">
    <property type="entry name" value="Ppantetheine_attach_site"/>
</dbReference>
<dbReference type="PROSITE" id="PS00012">
    <property type="entry name" value="PHOSPHOPANTETHEINE"/>
    <property type="match status" value="1"/>
</dbReference>
<dbReference type="InterPro" id="IPR009081">
    <property type="entry name" value="PP-bd_ACP"/>
</dbReference>
<keyword evidence="13" id="KW-1185">Reference proteome</keyword>
<feature type="modified residue" description="O-(pantetheine 4'-phosphoryl)serine" evidence="8">
    <location>
        <position position="43"/>
    </location>
</feature>
<dbReference type="GO" id="GO:0005829">
    <property type="term" value="C:cytosol"/>
    <property type="evidence" value="ECO:0007669"/>
    <property type="project" value="TreeGrafter"/>
</dbReference>
<comment type="function">
    <text evidence="1 8 10">Carrier of the growing fatty acid chain in fatty acid biosynthesis.</text>
</comment>
<evidence type="ECO:0000256" key="10">
    <source>
        <dbReference type="RuleBase" id="RU003545"/>
    </source>
</evidence>
<dbReference type="NCBIfam" id="NF002150">
    <property type="entry name" value="PRK00982.1-4"/>
    <property type="match status" value="1"/>
</dbReference>
<evidence type="ECO:0000259" key="11">
    <source>
        <dbReference type="PROSITE" id="PS50075"/>
    </source>
</evidence>
<dbReference type="AlphaFoldDB" id="A0A0P9CC84"/>
<dbReference type="EMBL" id="LJCO01000097">
    <property type="protein sequence ID" value="KPV40530.1"/>
    <property type="molecule type" value="Genomic_DNA"/>
</dbReference>
<keyword evidence="7 8" id="KW-0275">Fatty acid biosynthesis</keyword>
<comment type="PTM">
    <text evidence="8">4'-phosphopantetheine is transferred from CoA to a specific serine of apo-ACP by AcpS. This modification is essential for activity because fatty acids are bound in thioester linkage to the sulfhydryl of the prosthetic group.</text>
</comment>
<dbReference type="PATRIC" id="fig|471514.4.peg.3937"/>
<feature type="domain" description="Carrier" evidence="11">
    <location>
        <begin position="8"/>
        <end position="83"/>
    </location>
</feature>
<dbReference type="UniPathway" id="UPA00094"/>
<comment type="subcellular location">
    <subcellularLocation>
        <location evidence="8">Cytoplasm</location>
    </subcellularLocation>
</comment>
<keyword evidence="4 8" id="KW-0597">Phosphoprotein</keyword>
<accession>A0A0P9CC84</accession>
<evidence type="ECO:0000256" key="8">
    <source>
        <dbReference type="HAMAP-Rule" id="MF_01217"/>
    </source>
</evidence>
<dbReference type="Pfam" id="PF00550">
    <property type="entry name" value="PP-binding"/>
    <property type="match status" value="1"/>
</dbReference>
<evidence type="ECO:0000256" key="5">
    <source>
        <dbReference type="ARBA" id="ARBA00022832"/>
    </source>
</evidence>
<dbReference type="InterPro" id="IPR003231">
    <property type="entry name" value="ACP"/>
</dbReference>
<evidence type="ECO:0000256" key="3">
    <source>
        <dbReference type="ARBA" id="ARBA00022516"/>
    </source>
</evidence>
<protein>
    <recommendedName>
        <fullName evidence="8 9">Acyl carrier protein</fullName>
        <shortName evidence="8">ACP</shortName>
    </recommendedName>
</protein>
<keyword evidence="5 8" id="KW-0276">Fatty acid metabolism</keyword>
<evidence type="ECO:0000256" key="1">
    <source>
        <dbReference type="ARBA" id="ARBA00003180"/>
    </source>
</evidence>
<dbReference type="RefSeq" id="WP_054971309.1">
    <property type="nucleotide sequence ID" value="NZ_LJCO01000097.1"/>
</dbReference>
<keyword evidence="3 8" id="KW-0444">Lipid biosynthesis</keyword>
<evidence type="ECO:0000256" key="6">
    <source>
        <dbReference type="ARBA" id="ARBA00023098"/>
    </source>
</evidence>
<gene>
    <name evidence="8" type="primary">acpP</name>
    <name evidence="12" type="ORF">AN477_21825</name>
</gene>
<reference evidence="12 13" key="1">
    <citation type="submission" date="2015-09" db="EMBL/GenBank/DDBJ databases">
        <title>Draft genome sequence of Alicyclobacillus ferrooxydans DSM 22381.</title>
        <authorList>
            <person name="Hemp J."/>
        </authorList>
    </citation>
    <scope>NUCLEOTIDE SEQUENCE [LARGE SCALE GENOMIC DNA]</scope>
    <source>
        <strain evidence="12 13">TC-34</strain>
    </source>
</reference>
<dbReference type="PANTHER" id="PTHR20863:SF76">
    <property type="entry name" value="CARRIER DOMAIN-CONTAINING PROTEIN"/>
    <property type="match status" value="1"/>
</dbReference>
<evidence type="ECO:0000313" key="13">
    <source>
        <dbReference type="Proteomes" id="UP000050482"/>
    </source>
</evidence>
<comment type="pathway">
    <text evidence="8 10">Lipid metabolism; fatty acid biosynthesis.</text>
</comment>
<name>A0A0P9CC84_9BACL</name>
<dbReference type="Gene3D" id="1.10.1200.10">
    <property type="entry name" value="ACP-like"/>
    <property type="match status" value="1"/>
</dbReference>
<dbReference type="GO" id="GO:0000035">
    <property type="term" value="F:acyl binding"/>
    <property type="evidence" value="ECO:0007669"/>
    <property type="project" value="TreeGrafter"/>
</dbReference>
<dbReference type="PANTHER" id="PTHR20863">
    <property type="entry name" value="ACYL CARRIER PROTEIN"/>
    <property type="match status" value="1"/>
</dbReference>
<dbReference type="GO" id="GO:0031177">
    <property type="term" value="F:phosphopantetheine binding"/>
    <property type="evidence" value="ECO:0007669"/>
    <property type="project" value="InterPro"/>
</dbReference>
<dbReference type="InterPro" id="IPR020806">
    <property type="entry name" value="PKS_PP-bd"/>
</dbReference>
<comment type="caution">
    <text evidence="12">The sequence shown here is derived from an EMBL/GenBank/DDBJ whole genome shotgun (WGS) entry which is preliminary data.</text>
</comment>
<dbReference type="SUPFAM" id="SSF47336">
    <property type="entry name" value="ACP-like"/>
    <property type="match status" value="1"/>
</dbReference>
<comment type="PTM">
    <text evidence="10">4'-phosphopantetheine is transferred from CoA to a specific serine of apo-ACP by acpS.</text>
</comment>